<proteinExistence type="predicted"/>
<dbReference type="OrthoDB" id="9779283at2"/>
<organism evidence="7 8">
    <name type="scientific">Rhodoplanes elegans</name>
    <dbReference type="NCBI Taxonomy" id="29408"/>
    <lineage>
        <taxon>Bacteria</taxon>
        <taxon>Pseudomonadati</taxon>
        <taxon>Pseudomonadota</taxon>
        <taxon>Alphaproteobacteria</taxon>
        <taxon>Hyphomicrobiales</taxon>
        <taxon>Nitrobacteraceae</taxon>
        <taxon>Rhodoplanes</taxon>
    </lineage>
</organism>
<dbReference type="AlphaFoldDB" id="A0A327KK21"/>
<keyword evidence="8" id="KW-1185">Reference proteome</keyword>
<keyword evidence="3 4" id="KW-0408">Iron</keyword>
<dbReference type="InterPro" id="IPR036909">
    <property type="entry name" value="Cyt_c-like_dom_sf"/>
</dbReference>
<feature type="domain" description="Cytochrome c" evidence="6">
    <location>
        <begin position="53"/>
        <end position="158"/>
    </location>
</feature>
<keyword evidence="2 4" id="KW-0479">Metal-binding</keyword>
<dbReference type="GO" id="GO:0046872">
    <property type="term" value="F:metal ion binding"/>
    <property type="evidence" value="ECO:0007669"/>
    <property type="project" value="UniProtKB-KW"/>
</dbReference>
<dbReference type="GO" id="GO:0020037">
    <property type="term" value="F:heme binding"/>
    <property type="evidence" value="ECO:0007669"/>
    <property type="project" value="InterPro"/>
</dbReference>
<accession>A0A327KK21</accession>
<dbReference type="PANTHER" id="PTHR35008:SF9">
    <property type="entry name" value="CYTOCHROME C DOMAIN-CONTAINING PROTEIN"/>
    <property type="match status" value="1"/>
</dbReference>
<dbReference type="GO" id="GO:0009055">
    <property type="term" value="F:electron transfer activity"/>
    <property type="evidence" value="ECO:0007669"/>
    <property type="project" value="InterPro"/>
</dbReference>
<dbReference type="RefSeq" id="WP_111357539.1">
    <property type="nucleotide sequence ID" value="NZ_NHSK01000149.1"/>
</dbReference>
<dbReference type="InterPro" id="IPR009056">
    <property type="entry name" value="Cyt_c-like_dom"/>
</dbReference>
<dbReference type="Pfam" id="PF00034">
    <property type="entry name" value="Cytochrom_C"/>
    <property type="match status" value="1"/>
</dbReference>
<evidence type="ECO:0000256" key="5">
    <source>
        <dbReference type="SAM" id="SignalP"/>
    </source>
</evidence>
<dbReference type="EMBL" id="NPEU01000126">
    <property type="protein sequence ID" value="RAI38436.1"/>
    <property type="molecule type" value="Genomic_DNA"/>
</dbReference>
<keyword evidence="5" id="KW-0732">Signal</keyword>
<dbReference type="InterPro" id="IPR051459">
    <property type="entry name" value="Cytochrome_c-type_DH"/>
</dbReference>
<feature type="signal peptide" evidence="5">
    <location>
        <begin position="1"/>
        <end position="22"/>
    </location>
</feature>
<feature type="domain" description="Cytochrome c" evidence="6">
    <location>
        <begin position="182"/>
        <end position="275"/>
    </location>
</feature>
<dbReference type="Proteomes" id="UP000248863">
    <property type="component" value="Unassembled WGS sequence"/>
</dbReference>
<reference evidence="7 8" key="1">
    <citation type="submission" date="2017-07" db="EMBL/GenBank/DDBJ databases">
        <title>Draft Genome Sequences of Select Purple Nonsulfur Bacteria.</title>
        <authorList>
            <person name="Lasarre B."/>
            <person name="Mckinlay J.B."/>
        </authorList>
    </citation>
    <scope>NUCLEOTIDE SEQUENCE [LARGE SCALE GENOMIC DNA]</scope>
    <source>
        <strain evidence="7 8">DSM 11907</strain>
    </source>
</reference>
<evidence type="ECO:0000313" key="8">
    <source>
        <dbReference type="Proteomes" id="UP000248863"/>
    </source>
</evidence>
<evidence type="ECO:0000256" key="2">
    <source>
        <dbReference type="ARBA" id="ARBA00022723"/>
    </source>
</evidence>
<dbReference type="Gene3D" id="1.10.760.10">
    <property type="entry name" value="Cytochrome c-like domain"/>
    <property type="match status" value="2"/>
</dbReference>
<name>A0A327KK21_9BRAD</name>
<dbReference type="PROSITE" id="PS51007">
    <property type="entry name" value="CYTC"/>
    <property type="match status" value="2"/>
</dbReference>
<gene>
    <name evidence="7" type="ORF">CH338_12695</name>
</gene>
<comment type="caution">
    <text evidence="7">The sequence shown here is derived from an EMBL/GenBank/DDBJ whole genome shotgun (WGS) entry which is preliminary data.</text>
</comment>
<evidence type="ECO:0000313" key="7">
    <source>
        <dbReference type="EMBL" id="RAI38436.1"/>
    </source>
</evidence>
<protein>
    <submittedName>
        <fullName evidence="7">Cystathionine gamma-synthase</fullName>
    </submittedName>
</protein>
<sequence length="335" mass="36014">MRRFAVLSLPLVAVTAAGLAFAQSAAPSAPPAGPDRILTAPEIGALPDDPPARLVRRGRDLFTATYAHIGPEVADPAKRFAGNNLACSNCHLHAGTKKFGLPIYGLFEKFPQYSARAGAEVTIEDRIESCMTRSMNGRSLPKDSPEMAAFVAYVKFLSEGYRPGQPVTGLGAGAMPELDRAADPVRGKALYAKTCLDCHNTDGQGIRRSLPTTDLGYMIPPLWGPDSFNDGAGMARLITAANFLHFNMPHGTDYLDPQLSVADAWDIAAYMISQPRPQRAGLDKDFPDLLSKPVDTPYGPYADGFTTEQHKYGPFAPIRAAIDKLKAEKAAPTAR</sequence>
<keyword evidence="1 4" id="KW-0349">Heme</keyword>
<feature type="chain" id="PRO_5016387212" evidence="5">
    <location>
        <begin position="23"/>
        <end position="335"/>
    </location>
</feature>
<evidence type="ECO:0000256" key="1">
    <source>
        <dbReference type="ARBA" id="ARBA00022617"/>
    </source>
</evidence>
<dbReference type="PANTHER" id="PTHR35008">
    <property type="entry name" value="BLL4482 PROTEIN-RELATED"/>
    <property type="match status" value="1"/>
</dbReference>
<evidence type="ECO:0000256" key="4">
    <source>
        <dbReference type="PROSITE-ProRule" id="PRU00433"/>
    </source>
</evidence>
<dbReference type="SUPFAM" id="SSF46626">
    <property type="entry name" value="Cytochrome c"/>
    <property type="match status" value="2"/>
</dbReference>
<evidence type="ECO:0000259" key="6">
    <source>
        <dbReference type="PROSITE" id="PS51007"/>
    </source>
</evidence>
<evidence type="ECO:0000256" key="3">
    <source>
        <dbReference type="ARBA" id="ARBA00023004"/>
    </source>
</evidence>
<dbReference type="Pfam" id="PF21342">
    <property type="entry name" value="SoxA-TsdA_cyt-c"/>
    <property type="match status" value="1"/>
</dbReference>